<sequence>MLHFDGGDCWPFSCVGVFQCGRVDIIANDQGIRLTPSCVAFIDKKRLIGEAAKNYAVMNPTNTVFNVKRLIGRSFDDKAVQGDMKHWPFKVVKCGAIPKIEVQHCGETKRFVTEEISSMVLSKMKQTAETYLNKKIKRVVITVPAYFNISQRQATIDAAKLAGLKVLRLINEPTSAAIAYGMDKRSDRQRNVLIFDWGGGTFDVSVMSTEKGKFDVKAVGGDTHLGGEDINSLLVDHCVEVFKQKHQGKDPTTNKNSVSRLREACEKAKRELSEADHTDIEVAALFEGIDSTVTLTRARFEQMFSDLFNRTMEAVKSTLSDAKLDKADIHDIVLVGGSTRIPKVQKMLQDFFDGREVKRSINPDEAVAYGATLLAAILTGTISQVTEDLMLLEVTPLSLGVEIRGGVMSTVIKRNTRIPTNQVAFYYTVEDNQETASVKVYEGERAMASLPLAPRGETKVKVVFKIDENGILHVSAMEVSTGKQNSITITNYKGRLSDEEVERMLADAKKFRQKDEKERSRMAAKNLLVDHIYSIKKKLESEEIKQTTPEAYRQDILAMCEKAIKWTDTEKQATKEDYEQMRKQFENISFKAQEDRNKCRRIELRRLYSIHCRSEAVRAQVLKLGPGEGHAKLVAPTPAPNP</sequence>
<dbReference type="InterPro" id="IPR018181">
    <property type="entry name" value="Heat_shock_70_CS"/>
</dbReference>
<evidence type="ECO:0000256" key="1">
    <source>
        <dbReference type="ARBA" id="ARBA00007381"/>
    </source>
</evidence>
<evidence type="ECO:0000256" key="4">
    <source>
        <dbReference type="RuleBase" id="RU003322"/>
    </source>
</evidence>
<keyword evidence="6" id="KW-1185">Reference proteome</keyword>
<dbReference type="GO" id="GO:0140662">
    <property type="term" value="F:ATP-dependent protein folding chaperone"/>
    <property type="evidence" value="ECO:0007669"/>
    <property type="project" value="InterPro"/>
</dbReference>
<dbReference type="RefSeq" id="XP_024347361.1">
    <property type="nucleotide sequence ID" value="XM_024498219.1"/>
</dbReference>
<comment type="caution">
    <text evidence="5">The sequence shown here is derived from an EMBL/GenBank/DDBJ whole genome shotgun (WGS) entry which is preliminary data.</text>
</comment>
<organism evidence="5 6">
    <name type="scientific">Echinococcus granulosus</name>
    <name type="common">Hydatid tapeworm</name>
    <dbReference type="NCBI Taxonomy" id="6210"/>
    <lineage>
        <taxon>Eukaryota</taxon>
        <taxon>Metazoa</taxon>
        <taxon>Spiralia</taxon>
        <taxon>Lophotrochozoa</taxon>
        <taxon>Platyhelminthes</taxon>
        <taxon>Cestoda</taxon>
        <taxon>Eucestoda</taxon>
        <taxon>Cyclophyllidea</taxon>
        <taxon>Taeniidae</taxon>
        <taxon>Echinococcus</taxon>
        <taxon>Echinococcus granulosus group</taxon>
    </lineage>
</organism>
<dbReference type="InterPro" id="IPR013126">
    <property type="entry name" value="Hsp_70_fam"/>
</dbReference>
<dbReference type="OMA" id="ILAMCEK"/>
<dbReference type="CTD" id="36344685"/>
<dbReference type="Gene3D" id="3.30.420.40">
    <property type="match status" value="2"/>
</dbReference>
<dbReference type="InterPro" id="IPR029047">
    <property type="entry name" value="HSP70_peptide-bd_sf"/>
</dbReference>
<dbReference type="Gene3D" id="3.90.640.10">
    <property type="entry name" value="Actin, Chain A, domain 4"/>
    <property type="match status" value="1"/>
</dbReference>
<evidence type="ECO:0000256" key="2">
    <source>
        <dbReference type="ARBA" id="ARBA00022741"/>
    </source>
</evidence>
<dbReference type="InterPro" id="IPR029048">
    <property type="entry name" value="HSP70_C_sf"/>
</dbReference>
<dbReference type="SUPFAM" id="SSF100920">
    <property type="entry name" value="Heat shock protein 70kD (HSP70), peptide-binding domain"/>
    <property type="match status" value="1"/>
</dbReference>
<comment type="similarity">
    <text evidence="1 4">Belongs to the heat shock protein 70 family.</text>
</comment>
<dbReference type="Gene3D" id="2.60.34.10">
    <property type="entry name" value="Substrate Binding Domain Of DNAk, Chain A, domain 1"/>
    <property type="match status" value="1"/>
</dbReference>
<dbReference type="InterPro" id="IPR043129">
    <property type="entry name" value="ATPase_NBD"/>
</dbReference>
<keyword evidence="3 4" id="KW-0067">ATP-binding</keyword>
<dbReference type="STRING" id="6210.W6U4Y0"/>
<dbReference type="Proteomes" id="UP000019149">
    <property type="component" value="Unassembled WGS sequence"/>
</dbReference>
<protein>
    <submittedName>
        <fullName evidence="5">Heat shock cognate protein</fullName>
    </submittedName>
</protein>
<dbReference type="Pfam" id="PF00012">
    <property type="entry name" value="HSP70"/>
    <property type="match status" value="1"/>
</dbReference>
<keyword evidence="2 4" id="KW-0547">Nucleotide-binding</keyword>
<dbReference type="GeneID" id="36344685"/>
<dbReference type="KEGG" id="egl:EGR_08970"/>
<dbReference type="PANTHER" id="PTHR19375">
    <property type="entry name" value="HEAT SHOCK PROTEIN 70KDA"/>
    <property type="match status" value="1"/>
</dbReference>
<proteinExistence type="inferred from homology"/>
<evidence type="ECO:0000313" key="6">
    <source>
        <dbReference type="Proteomes" id="UP000019149"/>
    </source>
</evidence>
<gene>
    <name evidence="5" type="ORF">EGR_08970</name>
</gene>
<dbReference type="EMBL" id="APAU02000126">
    <property type="protein sequence ID" value="EUB56165.1"/>
    <property type="molecule type" value="Genomic_DNA"/>
</dbReference>
<accession>W6U4Y0</accession>
<dbReference type="FunFam" id="3.30.30.30:FF:000001">
    <property type="entry name" value="heat shock 70 kDa protein-like"/>
    <property type="match status" value="1"/>
</dbReference>
<reference evidence="5 6" key="1">
    <citation type="journal article" date="2013" name="Nat. Genet.">
        <title>The genome of the hydatid tapeworm Echinococcus granulosus.</title>
        <authorList>
            <person name="Zheng H."/>
            <person name="Zhang W."/>
            <person name="Zhang L."/>
            <person name="Zhang Z."/>
            <person name="Li J."/>
            <person name="Lu G."/>
            <person name="Zhu Y."/>
            <person name="Wang Y."/>
            <person name="Huang Y."/>
            <person name="Liu J."/>
            <person name="Kang H."/>
            <person name="Chen J."/>
            <person name="Wang L."/>
            <person name="Chen A."/>
            <person name="Yu S."/>
            <person name="Gao Z."/>
            <person name="Jin L."/>
            <person name="Gu W."/>
            <person name="Wang Z."/>
            <person name="Zhao L."/>
            <person name="Shi B."/>
            <person name="Wen H."/>
            <person name="Lin R."/>
            <person name="Jones M.K."/>
            <person name="Brejova B."/>
            <person name="Vinar T."/>
            <person name="Zhao G."/>
            <person name="McManus D.P."/>
            <person name="Chen Z."/>
            <person name="Zhou Y."/>
            <person name="Wang S."/>
        </authorList>
    </citation>
    <scope>NUCLEOTIDE SEQUENCE [LARGE SCALE GENOMIC DNA]</scope>
</reference>
<evidence type="ECO:0000256" key="3">
    <source>
        <dbReference type="ARBA" id="ARBA00022840"/>
    </source>
</evidence>
<dbReference type="PRINTS" id="PR00301">
    <property type="entry name" value="HEATSHOCK70"/>
</dbReference>
<dbReference type="Gene3D" id="3.30.30.30">
    <property type="match status" value="1"/>
</dbReference>
<dbReference type="Gene3D" id="1.20.1270.10">
    <property type="match status" value="1"/>
</dbReference>
<dbReference type="SUPFAM" id="SSF100934">
    <property type="entry name" value="Heat shock protein 70kD (HSP70), C-terminal subdomain"/>
    <property type="match status" value="1"/>
</dbReference>
<dbReference type="AlphaFoldDB" id="W6U4Y0"/>
<keyword evidence="5" id="KW-0346">Stress response</keyword>
<evidence type="ECO:0000313" key="5">
    <source>
        <dbReference type="EMBL" id="EUB56165.1"/>
    </source>
</evidence>
<dbReference type="SUPFAM" id="SSF53067">
    <property type="entry name" value="Actin-like ATPase domain"/>
    <property type="match status" value="2"/>
</dbReference>
<dbReference type="OrthoDB" id="434160at2759"/>
<dbReference type="GO" id="GO:0005524">
    <property type="term" value="F:ATP binding"/>
    <property type="evidence" value="ECO:0007669"/>
    <property type="project" value="UniProtKB-KW"/>
</dbReference>
<dbReference type="FunFam" id="3.90.640.10:FF:000010">
    <property type="entry name" value="heat shock 70 kDa protein 14"/>
    <property type="match status" value="1"/>
</dbReference>
<name>W6U4Y0_ECHGR</name>
<dbReference type="PROSITE" id="PS01036">
    <property type="entry name" value="HSP70_3"/>
    <property type="match status" value="1"/>
</dbReference>